<keyword evidence="4" id="KW-1185">Reference proteome</keyword>
<sequence>MKVVLAAYGSRGDIEPGAALGRELMRRGHDVTMAVPPDMRSFVEAAGLVTATYGRDTRERMNAAANFVRQVDNPLSALPQLMEELLQVAAEKTTALASLAAGADLLLAGMNEQGIAANVAEHHGIPFAALHFFPVQLQPAGGVLSNLKTQAEMAQRESLGLPETPPGGSLEIQTYDYLCAAKLADEWREADAQRRPFAGSLTLELPTDDDEDVLSWIGQGTPPIYFGLGSTPIDSAANMVGMVSAATEQLSERVLICSGPNDFTGVPHPDHVKIVTSVNHAAVFPLCRAVVHHGGAGTTAAGMRAGVPTLILWLWLDQPMWADAVVRLGVGCERQLPATTVETLVEDLRRILTPEYVARSRELRTQMTEAPKSVAYAAGLLEELVAPAEA</sequence>
<dbReference type="InterPro" id="IPR050426">
    <property type="entry name" value="Glycosyltransferase_28"/>
</dbReference>
<gene>
    <name evidence="3" type="ORF">AB8998_15455</name>
</gene>
<accession>A0ABV4C239</accession>
<evidence type="ECO:0000313" key="4">
    <source>
        <dbReference type="Proteomes" id="UP001564760"/>
    </source>
</evidence>
<dbReference type="InterPro" id="IPR010610">
    <property type="entry name" value="EryCIII-like_C"/>
</dbReference>
<name>A0ABV4C239_9MYCO</name>
<reference evidence="3 4" key="1">
    <citation type="submission" date="2024-08" db="EMBL/GenBank/DDBJ databases">
        <title>Mycobacterium servetensis sp. nov., a novel rapid-growing mycobacterial species recovered from a human patient in Zaragoza, Spain.</title>
        <authorList>
            <person name="Tristancho-Baro A.I."/>
            <person name="Buenestado-Serrano S."/>
            <person name="Garcia De Viedma D."/>
            <person name="Milagro-Beamonte A."/>
            <person name="Burillo N."/>
            <person name="Sanz S."/>
            <person name="Lopez-Calleja A.I."/>
            <person name="Penas-Utrilla D."/>
            <person name="Guardingo M."/>
            <person name="Garcia M.J."/>
            <person name="Vinuelas-Bayon J."/>
        </authorList>
    </citation>
    <scope>NUCLEOTIDE SEQUENCE [LARGE SCALE GENOMIC DNA]</scope>
    <source>
        <strain evidence="4">HUMS_12744610</strain>
    </source>
</reference>
<dbReference type="InterPro" id="IPR002213">
    <property type="entry name" value="UDP_glucos_trans"/>
</dbReference>
<comment type="caution">
    <text evidence="3">The sequence shown here is derived from an EMBL/GenBank/DDBJ whole genome shotgun (WGS) entry which is preliminary data.</text>
</comment>
<organism evidence="3 4">
    <name type="scientific">Mycobacterium servetii</name>
    <dbReference type="NCBI Taxonomy" id="3237418"/>
    <lineage>
        <taxon>Bacteria</taxon>
        <taxon>Bacillati</taxon>
        <taxon>Actinomycetota</taxon>
        <taxon>Actinomycetes</taxon>
        <taxon>Mycobacteriales</taxon>
        <taxon>Mycobacteriaceae</taxon>
        <taxon>Mycobacterium</taxon>
    </lineage>
</organism>
<dbReference type="Pfam" id="PF03033">
    <property type="entry name" value="Glyco_transf_28"/>
    <property type="match status" value="1"/>
</dbReference>
<dbReference type="EMBL" id="JBGEDP010000001">
    <property type="protein sequence ID" value="MEY8016293.1"/>
    <property type="molecule type" value="Genomic_DNA"/>
</dbReference>
<protein>
    <submittedName>
        <fullName evidence="3">Glycosyltransferase</fullName>
    </submittedName>
</protein>
<dbReference type="InterPro" id="IPR004276">
    <property type="entry name" value="GlycoTrans_28_N"/>
</dbReference>
<dbReference type="RefSeq" id="WP_369738678.1">
    <property type="nucleotide sequence ID" value="NZ_JBGEDP010000001.1"/>
</dbReference>
<dbReference type="PANTHER" id="PTHR48050">
    <property type="entry name" value="STEROL 3-BETA-GLUCOSYLTRANSFERASE"/>
    <property type="match status" value="1"/>
</dbReference>
<dbReference type="Gene3D" id="3.40.50.2000">
    <property type="entry name" value="Glycogen Phosphorylase B"/>
    <property type="match status" value="2"/>
</dbReference>
<dbReference type="PANTHER" id="PTHR48050:SF13">
    <property type="entry name" value="STEROL 3-BETA-GLUCOSYLTRANSFERASE UGT80A2"/>
    <property type="match status" value="1"/>
</dbReference>
<evidence type="ECO:0000259" key="1">
    <source>
        <dbReference type="Pfam" id="PF03033"/>
    </source>
</evidence>
<dbReference type="SUPFAM" id="SSF53756">
    <property type="entry name" value="UDP-Glycosyltransferase/glycogen phosphorylase"/>
    <property type="match status" value="1"/>
</dbReference>
<evidence type="ECO:0000313" key="3">
    <source>
        <dbReference type="EMBL" id="MEY8016293.1"/>
    </source>
</evidence>
<feature type="domain" description="Glycosyltransferase family 28 N-terminal" evidence="1">
    <location>
        <begin position="3"/>
        <end position="135"/>
    </location>
</feature>
<feature type="domain" description="Erythromycin biosynthesis protein CIII-like C-terminal" evidence="2">
    <location>
        <begin position="269"/>
        <end position="374"/>
    </location>
</feature>
<dbReference type="Pfam" id="PF06722">
    <property type="entry name" value="EryCIII-like_C"/>
    <property type="match status" value="1"/>
</dbReference>
<proteinExistence type="predicted"/>
<dbReference type="CDD" id="cd03784">
    <property type="entry name" value="GT1_Gtf-like"/>
    <property type="match status" value="1"/>
</dbReference>
<dbReference type="Proteomes" id="UP001564760">
    <property type="component" value="Unassembled WGS sequence"/>
</dbReference>
<evidence type="ECO:0000259" key="2">
    <source>
        <dbReference type="Pfam" id="PF06722"/>
    </source>
</evidence>